<dbReference type="AlphaFoldDB" id="A0A5M3PTR4"/>
<accession>A0A5M3PTR4</accession>
<feature type="domain" description="DUF4935" evidence="1">
    <location>
        <begin position="5"/>
        <end position="181"/>
    </location>
</feature>
<comment type="caution">
    <text evidence="2">The sequence shown here is derived from an EMBL/GenBank/DDBJ whole genome shotgun (WGS) entry which is preliminary data.</text>
</comment>
<protein>
    <recommendedName>
        <fullName evidence="1">DUF4935 domain-containing protein</fullName>
    </recommendedName>
</protein>
<evidence type="ECO:0000313" key="3">
    <source>
        <dbReference type="Proteomes" id="UP000387223"/>
    </source>
</evidence>
<evidence type="ECO:0000259" key="1">
    <source>
        <dbReference type="Pfam" id="PF16289"/>
    </source>
</evidence>
<name>A0A5M3PTR4_9GAMM</name>
<organism evidence="2 3">
    <name type="scientific">Marinobacter salsuginis</name>
    <dbReference type="NCBI Taxonomy" id="418719"/>
    <lineage>
        <taxon>Bacteria</taxon>
        <taxon>Pseudomonadati</taxon>
        <taxon>Pseudomonadota</taxon>
        <taxon>Gammaproteobacteria</taxon>
        <taxon>Pseudomonadales</taxon>
        <taxon>Marinobacteraceae</taxon>
        <taxon>Marinobacter</taxon>
    </lineage>
</organism>
<reference evidence="2 3" key="1">
    <citation type="journal article" date="2019" name="J. Gen. Appl. Microbiol.">
        <title>Aerobic degradation of cis-dichloroethene by the marine bacterium Marinobacter salsuginis strain 5N-3.</title>
        <authorList>
            <person name="Inoue Y."/>
            <person name="Fukunaga Y."/>
            <person name="Katsumata H."/>
            <person name="Ohji S."/>
            <person name="Hosoyama A."/>
            <person name="Mori K."/>
            <person name="Ando K."/>
        </authorList>
    </citation>
    <scope>NUCLEOTIDE SEQUENCE [LARGE SCALE GENOMIC DNA]</scope>
    <source>
        <strain evidence="2 3">NBRC 109114</strain>
    </source>
</reference>
<evidence type="ECO:0000313" key="2">
    <source>
        <dbReference type="EMBL" id="GBO86335.1"/>
    </source>
</evidence>
<dbReference type="RefSeq" id="WP_153637077.1">
    <property type="nucleotide sequence ID" value="NZ_BGZI01000001.1"/>
</dbReference>
<sequence length="335" mass="37925">MHYMMLDTCVLLDIATRKADLPIVSAFEELVSAGSLRLVVPDLVVTEFERNKDEVAEKTRRRLSQEFKQVRGVVEEFGGNNKTYAIEVLNEVGSRLPLLSEANYATISRVERLIETSLKVQTTDAAKLAAVARGLDKLAPFHISKNSTADAIIIELFAEFVAGKRSSGDSFFFVTHNHHDFSSKDHREPHQDFSSIFSEANTRYFSTASSAIKSLDNGILDDAQFEHDFTEETRGLNEILSIMDELVDKVWYNRHCNRLYHVERGDIKIIPDGEKRYGNGVIHESIWKGARETAAKVAAKYEDTGPWDDFEWGMLNGKLSALRWVLGDDWDMLDT</sequence>
<proteinExistence type="predicted"/>
<dbReference type="Pfam" id="PF16289">
    <property type="entry name" value="PIN_12"/>
    <property type="match status" value="1"/>
</dbReference>
<gene>
    <name evidence="2" type="ORF">MSSD14B_00030</name>
</gene>
<dbReference type="InterPro" id="IPR032557">
    <property type="entry name" value="DUF4935"/>
</dbReference>
<dbReference type="EMBL" id="BGZI01000001">
    <property type="protein sequence ID" value="GBO86335.1"/>
    <property type="molecule type" value="Genomic_DNA"/>
</dbReference>
<dbReference type="Proteomes" id="UP000387223">
    <property type="component" value="Unassembled WGS sequence"/>
</dbReference>